<dbReference type="Proteomes" id="UP000826300">
    <property type="component" value="Chromosome"/>
</dbReference>
<gene>
    <name evidence="2" type="ORF">JO391_19210</name>
</gene>
<sequence>MRSVGFGDGAMAAALRRLTTDTKSDIDRYMTESVTGITRDAGAHLDGDLGPLAGLQADLARFGAWKTNIATAASTAQTMQTALDKLDRSAASYGNLLLLAASTATQAESAATIGEGEYRFEAAISALNTRLGDRSIFAGVRPQGPATASAAEILDRLEQLVSTATSADEVQTLVNDWFSDPAGFEAQAYQGGQALAPVQIGTSDTARLEVTASDPDLRGTLAGLAIAGLLQRGILSGSEVARADLAKRAGEQLIGEQTSRTALAARLGVAEAAIAEAGIEVQAGISATEIARVELIGVDPYETATRLQSAQSQLETLYAVTARLSRLSLVDYLR</sequence>
<dbReference type="EMBL" id="CP069370">
    <property type="protein sequence ID" value="QYZ69796.1"/>
    <property type="molecule type" value="Genomic_DNA"/>
</dbReference>
<protein>
    <submittedName>
        <fullName evidence="2">Flagellar biosynthesis protein FlgL</fullName>
    </submittedName>
</protein>
<evidence type="ECO:0000259" key="1">
    <source>
        <dbReference type="Pfam" id="PF00700"/>
    </source>
</evidence>
<keyword evidence="2" id="KW-0282">Flagellum</keyword>
<organism evidence="2 3">
    <name type="scientific">Neotabrizicola shimadae</name>
    <dbReference type="NCBI Taxonomy" id="2807096"/>
    <lineage>
        <taxon>Bacteria</taxon>
        <taxon>Pseudomonadati</taxon>
        <taxon>Pseudomonadota</taxon>
        <taxon>Alphaproteobacteria</taxon>
        <taxon>Rhodobacterales</taxon>
        <taxon>Paracoccaceae</taxon>
        <taxon>Neotabrizicola</taxon>
    </lineage>
</organism>
<dbReference type="AlphaFoldDB" id="A0A8G0ZQW5"/>
<dbReference type="KEGG" id="nsm:JO391_19210"/>
<evidence type="ECO:0000313" key="3">
    <source>
        <dbReference type="Proteomes" id="UP000826300"/>
    </source>
</evidence>
<keyword evidence="2" id="KW-0969">Cilium</keyword>
<reference evidence="2" key="1">
    <citation type="submission" date="2021-02" db="EMBL/GenBank/DDBJ databases">
        <title>Rhodobacter shimadae sp. nov., an aerobic anoxygenic phototrophic bacterium isolated from a hot spring.</title>
        <authorList>
            <person name="Muramatsu S."/>
            <person name="Haruta S."/>
            <person name="Hirose S."/>
            <person name="Hanada S."/>
        </authorList>
    </citation>
    <scope>NUCLEOTIDE SEQUENCE</scope>
    <source>
        <strain evidence="2">N10</strain>
    </source>
</reference>
<dbReference type="SUPFAM" id="SSF64518">
    <property type="entry name" value="Phase 1 flagellin"/>
    <property type="match status" value="1"/>
</dbReference>
<keyword evidence="3" id="KW-1185">Reference proteome</keyword>
<evidence type="ECO:0000313" key="2">
    <source>
        <dbReference type="EMBL" id="QYZ69796.1"/>
    </source>
</evidence>
<proteinExistence type="predicted"/>
<name>A0A8G0ZQW5_9RHOB</name>
<dbReference type="Pfam" id="PF00700">
    <property type="entry name" value="Flagellin_C"/>
    <property type="match status" value="1"/>
</dbReference>
<keyword evidence="2" id="KW-0966">Cell projection</keyword>
<accession>A0A8G0ZQW5</accession>
<feature type="domain" description="Flagellin C-terminal" evidence="1">
    <location>
        <begin position="260"/>
        <end position="333"/>
    </location>
</feature>
<dbReference type="InterPro" id="IPR046358">
    <property type="entry name" value="Flagellin_C"/>
</dbReference>
<dbReference type="RefSeq" id="WP_220662012.1">
    <property type="nucleotide sequence ID" value="NZ_CP069370.1"/>
</dbReference>